<feature type="region of interest" description="Disordered" evidence="1">
    <location>
        <begin position="178"/>
        <end position="234"/>
    </location>
</feature>
<sequence>MKTAQSRTGAGHNQGHRLQMPWNMFLSLLPPSFFTIFLASVTLVSASFSSYLTCSDDMIFLRPELLSARCTSVDSKNRFAGEGFSSSGPSSCSTCATLRSSWTKRFRLRCTDIMAQSASAANSLASMDLAAWTMPTSSGMNPASPIAFLVSSDTWHSRCAAFKALCCSVVSPLRRKKSTRLRKTAPMSRSIESGNEKQSASMARSATSRAFEERGMPGSSARTRDSAVPSWSTTSLDELSPEAIAARSSIAWICAPSSAGPCKSDTSTGTAPASATMYFLISSTPTRLLSTRHAAHTSSPPLVR</sequence>
<accession>A0A7H4LFE4</accession>
<name>A0A7H4LFE4_WHEAT</name>
<evidence type="ECO:0000313" key="2">
    <source>
        <dbReference type="EMBL" id="SPT17332.1"/>
    </source>
</evidence>
<organism evidence="2 3">
    <name type="scientific">Triticum aestivum</name>
    <name type="common">Wheat</name>
    <dbReference type="NCBI Taxonomy" id="4565"/>
    <lineage>
        <taxon>Eukaryota</taxon>
        <taxon>Viridiplantae</taxon>
        <taxon>Streptophyta</taxon>
        <taxon>Embryophyta</taxon>
        <taxon>Tracheophyta</taxon>
        <taxon>Spermatophyta</taxon>
        <taxon>Magnoliopsida</taxon>
        <taxon>Liliopsida</taxon>
        <taxon>Poales</taxon>
        <taxon>Poaceae</taxon>
        <taxon>BOP clade</taxon>
        <taxon>Pooideae</taxon>
        <taxon>Triticodae</taxon>
        <taxon>Triticeae</taxon>
        <taxon>Triticinae</taxon>
        <taxon>Triticum</taxon>
    </lineage>
</organism>
<protein>
    <submittedName>
        <fullName evidence="2">Uncharacterized protein</fullName>
    </submittedName>
</protein>
<evidence type="ECO:0000313" key="3">
    <source>
        <dbReference type="Proteomes" id="UP000280104"/>
    </source>
</evidence>
<dbReference type="Proteomes" id="UP000280104">
    <property type="component" value="Chromosome II"/>
</dbReference>
<reference evidence="2 3" key="1">
    <citation type="submission" date="2018-05" db="EMBL/GenBank/DDBJ databases">
        <authorList>
            <person name="Thind KAUR A."/>
        </authorList>
    </citation>
    <scope>NUCLEOTIDE SEQUENCE [LARGE SCALE GENOMIC DNA]</scope>
</reference>
<evidence type="ECO:0000256" key="1">
    <source>
        <dbReference type="SAM" id="MobiDB-lite"/>
    </source>
</evidence>
<gene>
    <name evidence="2" type="ORF">CAMPLR22A2D_LOCUS1940</name>
</gene>
<feature type="compositionally biased region" description="Low complexity" evidence="1">
    <location>
        <begin position="199"/>
        <end position="209"/>
    </location>
</feature>
<proteinExistence type="predicted"/>
<dbReference type="EMBL" id="LS480641">
    <property type="protein sequence ID" value="SPT17332.1"/>
    <property type="molecule type" value="Genomic_DNA"/>
</dbReference>
<dbReference type="AlphaFoldDB" id="A0A7H4LFE4"/>